<keyword evidence="2" id="KW-1185">Reference proteome</keyword>
<dbReference type="OrthoDB" id="1432964at2"/>
<dbReference type="Proteomes" id="UP000061382">
    <property type="component" value="Chromosome"/>
</dbReference>
<proteinExistence type="predicted"/>
<evidence type="ECO:0000313" key="1">
    <source>
        <dbReference type="EMBL" id="ALJ00178.1"/>
    </source>
</evidence>
<evidence type="ECO:0008006" key="3">
    <source>
        <dbReference type="Google" id="ProtNLM"/>
    </source>
</evidence>
<gene>
    <name evidence="1" type="ORF">DC20_15920</name>
</gene>
<dbReference type="EMBL" id="CP012643">
    <property type="protein sequence ID" value="ALJ00178.1"/>
    <property type="molecule type" value="Genomic_DNA"/>
</dbReference>
<reference evidence="1 2" key="1">
    <citation type="submission" date="2015-08" db="EMBL/GenBank/DDBJ databases">
        <title>Complete genome sequence of Rufibacter tibetensis strain 1351t, a radiation-resistant bacterium from tibet plateau.</title>
        <authorList>
            <person name="Dai J."/>
        </authorList>
    </citation>
    <scope>NUCLEOTIDE SEQUENCE [LARGE SCALE GENOMIC DNA]</scope>
    <source>
        <strain evidence="1 2">1351</strain>
    </source>
</reference>
<protein>
    <recommendedName>
        <fullName evidence="3">Lipoprotein</fullName>
    </recommendedName>
</protein>
<sequence>MKNLYLAMLLTLSSLIGCEERDDCQPDSVTTTFTHGKKIKKEFYAANNLNYYTVEEGGNTVFEHVFSRAQCDNRIDDELARIFSFEINTEATQFRFVGDDVNLTNCFFNEVGGWARGMYEIEGGLIEGTKTPEGNWRVKVSVQTIPNPIRTGEQPEKIEFDEVFTK</sequence>
<dbReference type="PROSITE" id="PS51257">
    <property type="entry name" value="PROKAR_LIPOPROTEIN"/>
    <property type="match status" value="1"/>
</dbReference>
<dbReference type="KEGG" id="rti:DC20_15920"/>
<dbReference type="PATRIC" id="fig|512763.3.peg.3500"/>
<dbReference type="AlphaFoldDB" id="A0A0P0C9C9"/>
<name>A0A0P0C9C9_9BACT</name>
<dbReference type="RefSeq" id="WP_062544730.1">
    <property type="nucleotide sequence ID" value="NZ_CP012643.1"/>
</dbReference>
<accession>A0A0P0C9C9</accession>
<organism evidence="1 2">
    <name type="scientific">Rufibacter tibetensis</name>
    <dbReference type="NCBI Taxonomy" id="512763"/>
    <lineage>
        <taxon>Bacteria</taxon>
        <taxon>Pseudomonadati</taxon>
        <taxon>Bacteroidota</taxon>
        <taxon>Cytophagia</taxon>
        <taxon>Cytophagales</taxon>
        <taxon>Hymenobacteraceae</taxon>
        <taxon>Rufibacter</taxon>
    </lineage>
</organism>
<evidence type="ECO:0000313" key="2">
    <source>
        <dbReference type="Proteomes" id="UP000061382"/>
    </source>
</evidence>